<keyword evidence="3 5" id="KW-1133">Transmembrane helix</keyword>
<evidence type="ECO:0000256" key="3">
    <source>
        <dbReference type="ARBA" id="ARBA00022989"/>
    </source>
</evidence>
<evidence type="ECO:0000313" key="7">
    <source>
        <dbReference type="EMBL" id="KAE8964710.1"/>
    </source>
</evidence>
<dbReference type="PROSITE" id="PS51225">
    <property type="entry name" value="MARVEL"/>
    <property type="match status" value="1"/>
</dbReference>
<dbReference type="EMBL" id="QXFV01005503">
    <property type="protein sequence ID" value="KAE8964710.1"/>
    <property type="molecule type" value="Genomic_DNA"/>
</dbReference>
<evidence type="ECO:0000259" key="6">
    <source>
        <dbReference type="PROSITE" id="PS51225"/>
    </source>
</evidence>
<evidence type="ECO:0000313" key="9">
    <source>
        <dbReference type="EMBL" id="KAE9357694.1"/>
    </source>
</evidence>
<feature type="transmembrane region" description="Helical" evidence="5">
    <location>
        <begin position="20"/>
        <end position="39"/>
    </location>
</feature>
<dbReference type="PANTHER" id="PTHR28165">
    <property type="entry name" value="NON-CLASSICAL EXPORT PROTEIN 2-RELATED"/>
    <property type="match status" value="1"/>
</dbReference>
<dbReference type="EMBL" id="QXFT01000047">
    <property type="protein sequence ID" value="KAE9357694.1"/>
    <property type="molecule type" value="Genomic_DNA"/>
</dbReference>
<feature type="domain" description="MARVEL" evidence="6">
    <location>
        <begin position="9"/>
        <end position="151"/>
    </location>
</feature>
<dbReference type="AlphaFoldDB" id="A0A6A3NB57"/>
<dbReference type="Proteomes" id="UP000435112">
    <property type="component" value="Unassembled WGS sequence"/>
</dbReference>
<sequence length="189" mass="20317">MLVLVSPSTLRTLRVSLRALQFVSCLSAMILVTLSYGYQGVFYGLYTSVSIFVYTMSYTAMLYALWCILVVETLHVANRLTARMEQAVDATLALLMLAAGVVLAHSAAVSKCTIYGHFNVHCGTVKAASAFTFVGMVFFLASLALTCLTTVHDVAHAATEAPEAYHVETTPIVSPSSPIGDHDEPSCKV</sequence>
<dbReference type="Proteomes" id="UP000434957">
    <property type="component" value="Unassembled WGS sequence"/>
</dbReference>
<keyword evidence="4 5" id="KW-0472">Membrane</keyword>
<comment type="caution">
    <text evidence="8">The sequence shown here is derived from an EMBL/GenBank/DDBJ whole genome shotgun (WGS) entry which is preliminary data.</text>
</comment>
<organism evidence="8 12">
    <name type="scientific">Phytophthora rubi</name>
    <dbReference type="NCBI Taxonomy" id="129364"/>
    <lineage>
        <taxon>Eukaryota</taxon>
        <taxon>Sar</taxon>
        <taxon>Stramenopiles</taxon>
        <taxon>Oomycota</taxon>
        <taxon>Peronosporomycetes</taxon>
        <taxon>Peronosporales</taxon>
        <taxon>Peronosporaceae</taxon>
        <taxon>Phytophthora</taxon>
    </lineage>
</organism>
<comment type="subcellular location">
    <subcellularLocation>
        <location evidence="1">Membrane</location>
        <topology evidence="1">Multi-pass membrane protein</topology>
    </subcellularLocation>
</comment>
<protein>
    <recommendedName>
        <fullName evidence="6">MARVEL domain-containing protein</fullName>
    </recommendedName>
</protein>
<dbReference type="PANTHER" id="PTHR28165:SF1">
    <property type="entry name" value="NON-CLASSICAL EXPORT PROTEIN 2-RELATED"/>
    <property type="match status" value="1"/>
</dbReference>
<name>A0A6A3NB57_9STRA</name>
<keyword evidence="2 5" id="KW-0812">Transmembrane</keyword>
<dbReference type="EMBL" id="QXFU01000192">
    <property type="protein sequence ID" value="KAE9040836.1"/>
    <property type="molecule type" value="Genomic_DNA"/>
</dbReference>
<evidence type="ECO:0000313" key="11">
    <source>
        <dbReference type="Proteomes" id="UP000434957"/>
    </source>
</evidence>
<dbReference type="Pfam" id="PF01284">
    <property type="entry name" value="MARVEL"/>
    <property type="match status" value="1"/>
</dbReference>
<feature type="transmembrane region" description="Helical" evidence="5">
    <location>
        <begin position="51"/>
        <end position="71"/>
    </location>
</feature>
<evidence type="ECO:0000256" key="1">
    <source>
        <dbReference type="ARBA" id="ARBA00004141"/>
    </source>
</evidence>
<dbReference type="GO" id="GO:0016020">
    <property type="term" value="C:membrane"/>
    <property type="evidence" value="ECO:0007669"/>
    <property type="project" value="UniProtKB-SubCell"/>
</dbReference>
<evidence type="ECO:0000256" key="4">
    <source>
        <dbReference type="ARBA" id="ARBA00023136"/>
    </source>
</evidence>
<evidence type="ECO:0000256" key="5">
    <source>
        <dbReference type="SAM" id="Phobius"/>
    </source>
</evidence>
<dbReference type="InterPro" id="IPR008253">
    <property type="entry name" value="Marvel"/>
</dbReference>
<accession>A0A6A3NB57</accession>
<feature type="transmembrane region" description="Helical" evidence="5">
    <location>
        <begin position="130"/>
        <end position="151"/>
    </location>
</feature>
<dbReference type="OrthoDB" id="111209at2759"/>
<evidence type="ECO:0000313" key="10">
    <source>
        <dbReference type="Proteomes" id="UP000429607"/>
    </source>
</evidence>
<feature type="transmembrane region" description="Helical" evidence="5">
    <location>
        <begin position="92"/>
        <end position="118"/>
    </location>
</feature>
<dbReference type="InterPro" id="IPR052649">
    <property type="entry name" value="NCE102-like"/>
</dbReference>
<reference evidence="10 12" key="1">
    <citation type="submission" date="2018-09" db="EMBL/GenBank/DDBJ databases">
        <title>Genomic investigation of the strawberry pathogen Phytophthora fragariae indicates pathogenicity is determined by transcriptional variation in three key races.</title>
        <authorList>
            <person name="Adams T.M."/>
            <person name="Armitage A.D."/>
            <person name="Sobczyk M.K."/>
            <person name="Bates H.J."/>
            <person name="Dunwell J.M."/>
            <person name="Nellist C.F."/>
            <person name="Harrison R.J."/>
        </authorList>
    </citation>
    <scope>NUCLEOTIDE SEQUENCE [LARGE SCALE GENOMIC DNA]</scope>
    <source>
        <strain evidence="7 10">SCRP249</strain>
        <strain evidence="8 12">SCRP324</strain>
        <strain evidence="9 11">SCRP333</strain>
    </source>
</reference>
<evidence type="ECO:0000313" key="12">
    <source>
        <dbReference type="Proteomes" id="UP000435112"/>
    </source>
</evidence>
<keyword evidence="11" id="KW-1185">Reference proteome</keyword>
<dbReference type="Proteomes" id="UP000429607">
    <property type="component" value="Unassembled WGS sequence"/>
</dbReference>
<evidence type="ECO:0000256" key="2">
    <source>
        <dbReference type="ARBA" id="ARBA00022692"/>
    </source>
</evidence>
<evidence type="ECO:0000313" key="8">
    <source>
        <dbReference type="EMBL" id="KAE9040836.1"/>
    </source>
</evidence>
<proteinExistence type="predicted"/>
<gene>
    <name evidence="7" type="ORF">PR001_g28966</name>
    <name evidence="8" type="ORF">PR002_g4760</name>
    <name evidence="9" type="ORF">PR003_g1637</name>
</gene>